<keyword evidence="3" id="KW-1185">Reference proteome</keyword>
<accession>A0AAV3P400</accession>
<dbReference type="AlphaFoldDB" id="A0AAV3P400"/>
<dbReference type="Pfam" id="PF03407">
    <property type="entry name" value="Nucleotid_trans"/>
    <property type="match status" value="1"/>
</dbReference>
<dbReference type="Proteomes" id="UP001454036">
    <property type="component" value="Unassembled WGS sequence"/>
</dbReference>
<name>A0AAV3P400_LITER</name>
<dbReference type="PANTHER" id="PTHR46038">
    <property type="entry name" value="EXPRESSED PROTEIN-RELATED"/>
    <property type="match status" value="1"/>
</dbReference>
<dbReference type="InterPro" id="IPR044821">
    <property type="entry name" value="At1g28695/At4g15970-like"/>
</dbReference>
<sequence length="180" mass="20654">MSIKLCVPILGSLSLDTDILWLRNPFLKLGFTGDVDFHISTDSFNGKEWSQKNHINTGFYMVKSNNKTIAIFDEWYARKNNSQGLKEQDVLENMKKEGMFKKFGLSVKFLNTVDFSGFCQDSTDVQRVTTVHANCCRTVRAKLLDLTTVLHDWKKFNKNPLSNESFVWSKHIACGNSWNS</sequence>
<feature type="domain" description="Nucleotide-diphospho-sugar transferase" evidence="1">
    <location>
        <begin position="14"/>
        <end position="146"/>
    </location>
</feature>
<protein>
    <recommendedName>
        <fullName evidence="1">Nucleotide-diphospho-sugar transferase domain-containing protein</fullName>
    </recommendedName>
</protein>
<reference evidence="2 3" key="1">
    <citation type="submission" date="2024-01" db="EMBL/GenBank/DDBJ databases">
        <title>The complete chloroplast genome sequence of Lithospermum erythrorhizon: insights into the phylogenetic relationship among Boraginaceae species and the maternal lineages of purple gromwells.</title>
        <authorList>
            <person name="Okada T."/>
            <person name="Watanabe K."/>
        </authorList>
    </citation>
    <scope>NUCLEOTIDE SEQUENCE [LARGE SCALE GENOMIC DNA]</scope>
</reference>
<comment type="caution">
    <text evidence="2">The sequence shown here is derived from an EMBL/GenBank/DDBJ whole genome shotgun (WGS) entry which is preliminary data.</text>
</comment>
<organism evidence="2 3">
    <name type="scientific">Lithospermum erythrorhizon</name>
    <name type="common">Purple gromwell</name>
    <name type="synonym">Lithospermum officinale var. erythrorhizon</name>
    <dbReference type="NCBI Taxonomy" id="34254"/>
    <lineage>
        <taxon>Eukaryota</taxon>
        <taxon>Viridiplantae</taxon>
        <taxon>Streptophyta</taxon>
        <taxon>Embryophyta</taxon>
        <taxon>Tracheophyta</taxon>
        <taxon>Spermatophyta</taxon>
        <taxon>Magnoliopsida</taxon>
        <taxon>eudicotyledons</taxon>
        <taxon>Gunneridae</taxon>
        <taxon>Pentapetalae</taxon>
        <taxon>asterids</taxon>
        <taxon>lamiids</taxon>
        <taxon>Boraginales</taxon>
        <taxon>Boraginaceae</taxon>
        <taxon>Boraginoideae</taxon>
        <taxon>Lithospermeae</taxon>
        <taxon>Lithospermum</taxon>
    </lineage>
</organism>
<evidence type="ECO:0000313" key="3">
    <source>
        <dbReference type="Proteomes" id="UP001454036"/>
    </source>
</evidence>
<evidence type="ECO:0000313" key="2">
    <source>
        <dbReference type="EMBL" id="GAA0146290.1"/>
    </source>
</evidence>
<gene>
    <name evidence="2" type="ORF">LIER_06282</name>
</gene>
<dbReference type="EMBL" id="BAABME010000908">
    <property type="protein sequence ID" value="GAA0146290.1"/>
    <property type="molecule type" value="Genomic_DNA"/>
</dbReference>
<proteinExistence type="predicted"/>
<evidence type="ECO:0000259" key="1">
    <source>
        <dbReference type="Pfam" id="PF03407"/>
    </source>
</evidence>
<dbReference type="InterPro" id="IPR005069">
    <property type="entry name" value="Nucl-diP-sugar_transferase"/>
</dbReference>
<dbReference type="PANTHER" id="PTHR46038:SF29">
    <property type="entry name" value="NUCLEOTIDE-DIPHOSPHO-SUGAR TRANSFERASE DOMAIN-CONTAINING PROTEIN"/>
    <property type="match status" value="1"/>
</dbReference>